<dbReference type="KEGG" id="char:105904807"/>
<dbReference type="CTD" id="11181"/>
<dbReference type="InterPro" id="IPR012341">
    <property type="entry name" value="6hp_glycosidase-like_sf"/>
</dbReference>
<evidence type="ECO:0000256" key="1">
    <source>
        <dbReference type="ARBA" id="ARBA00001576"/>
    </source>
</evidence>
<dbReference type="Pfam" id="PF01204">
    <property type="entry name" value="Trehalase"/>
    <property type="match status" value="1"/>
</dbReference>
<dbReference type="PROSITE" id="PS00927">
    <property type="entry name" value="TREHALASE_1"/>
    <property type="match status" value="1"/>
</dbReference>
<dbReference type="EC" id="3.2.1.28" evidence="3 7"/>
<keyword evidence="6 7" id="KW-0326">Glycosidase</keyword>
<organism evidence="8 9">
    <name type="scientific">Clupea harengus</name>
    <name type="common">Atlantic herring</name>
    <dbReference type="NCBI Taxonomy" id="7950"/>
    <lineage>
        <taxon>Eukaryota</taxon>
        <taxon>Metazoa</taxon>
        <taxon>Chordata</taxon>
        <taxon>Craniata</taxon>
        <taxon>Vertebrata</taxon>
        <taxon>Euteleostomi</taxon>
        <taxon>Actinopterygii</taxon>
        <taxon>Neopterygii</taxon>
        <taxon>Teleostei</taxon>
        <taxon>Clupei</taxon>
        <taxon>Clupeiformes</taxon>
        <taxon>Clupeoidei</taxon>
        <taxon>Clupeidae</taxon>
        <taxon>Clupea</taxon>
    </lineage>
</organism>
<dbReference type="InterPro" id="IPR001661">
    <property type="entry name" value="Glyco_hydro_37"/>
</dbReference>
<dbReference type="SUPFAM" id="SSF48208">
    <property type="entry name" value="Six-hairpin glycosidases"/>
    <property type="match status" value="1"/>
</dbReference>
<comment type="catalytic activity">
    <reaction evidence="1 7">
        <text>alpha,alpha-trehalose + H2O = alpha-D-glucose + beta-D-glucose</text>
        <dbReference type="Rhea" id="RHEA:32675"/>
        <dbReference type="ChEBI" id="CHEBI:15377"/>
        <dbReference type="ChEBI" id="CHEBI:15903"/>
        <dbReference type="ChEBI" id="CHEBI:16551"/>
        <dbReference type="ChEBI" id="CHEBI:17925"/>
        <dbReference type="EC" id="3.2.1.28"/>
    </reaction>
</comment>
<dbReference type="GO" id="GO:0005993">
    <property type="term" value="P:trehalose catabolic process"/>
    <property type="evidence" value="ECO:0007669"/>
    <property type="project" value="TreeGrafter"/>
</dbReference>
<dbReference type="AlphaFoldDB" id="A0A6P8G283"/>
<reference evidence="9" key="1">
    <citation type="submission" date="2025-08" db="UniProtKB">
        <authorList>
            <consortium name="RefSeq"/>
        </authorList>
    </citation>
    <scope>IDENTIFICATION</scope>
</reference>
<gene>
    <name evidence="9" type="primary">treh</name>
</gene>
<dbReference type="PROSITE" id="PS00928">
    <property type="entry name" value="TREHALASE_2"/>
    <property type="match status" value="1"/>
</dbReference>
<evidence type="ECO:0000256" key="6">
    <source>
        <dbReference type="ARBA" id="ARBA00023295"/>
    </source>
</evidence>
<dbReference type="RefSeq" id="XP_031429612.1">
    <property type="nucleotide sequence ID" value="XM_031573752.2"/>
</dbReference>
<keyword evidence="5 7" id="KW-0378">Hydrolase</keyword>
<name>A0A6P8G283_CLUHA</name>
<dbReference type="OrthoDB" id="3542292at2759"/>
<protein>
    <recommendedName>
        <fullName evidence="4 7">Trehalase</fullName>
        <ecNumber evidence="3 7">3.2.1.28</ecNumber>
    </recommendedName>
    <alternativeName>
        <fullName evidence="7">Alpha-trehalose glucohydrolase</fullName>
    </alternativeName>
</protein>
<dbReference type="Gene3D" id="1.50.10.10">
    <property type="match status" value="1"/>
</dbReference>
<evidence type="ECO:0000313" key="9">
    <source>
        <dbReference type="RefSeq" id="XP_031429612.1"/>
    </source>
</evidence>
<dbReference type="GO" id="GO:0004555">
    <property type="term" value="F:alpha,alpha-trehalase activity"/>
    <property type="evidence" value="ECO:0007669"/>
    <property type="project" value="UniProtKB-EC"/>
</dbReference>
<dbReference type="PANTHER" id="PTHR23403">
    <property type="entry name" value="TREHALASE"/>
    <property type="match status" value="1"/>
</dbReference>
<accession>A0A6P8G283</accession>
<evidence type="ECO:0000256" key="4">
    <source>
        <dbReference type="ARBA" id="ARBA00019905"/>
    </source>
</evidence>
<dbReference type="PRINTS" id="PR00744">
    <property type="entry name" value="GLHYDRLASE37"/>
</dbReference>
<dbReference type="GeneID" id="105904807"/>
<evidence type="ECO:0000256" key="5">
    <source>
        <dbReference type="ARBA" id="ARBA00022801"/>
    </source>
</evidence>
<dbReference type="InterPro" id="IPR018232">
    <property type="entry name" value="Glyco_hydro_37_CS"/>
</dbReference>
<comment type="similarity">
    <text evidence="2 7">Belongs to the glycosyl hydrolase 37 family.</text>
</comment>
<keyword evidence="8" id="KW-1185">Reference proteome</keyword>
<evidence type="ECO:0000256" key="2">
    <source>
        <dbReference type="ARBA" id="ARBA00005615"/>
    </source>
</evidence>
<evidence type="ECO:0000256" key="7">
    <source>
        <dbReference type="RuleBase" id="RU361180"/>
    </source>
</evidence>
<evidence type="ECO:0000313" key="8">
    <source>
        <dbReference type="Proteomes" id="UP000515152"/>
    </source>
</evidence>
<evidence type="ECO:0000256" key="3">
    <source>
        <dbReference type="ARBA" id="ARBA00012757"/>
    </source>
</evidence>
<sequence>MTLGPMCALMPHLFCLHITNYRGLQLPTAGLYIVWWRTSNLLHLLRFAQMFWMSLRIMNLVGLVFCLLFAQGDVLPPPCDSEIYCTGELLRQVQTARLFDDDKYFVDMKLLAAPDVVLQAFHNLTSGVQDQTIIPAKLREFLMKFFDAPGKEFETWTPLDWREKPQFLSKIKDPKLYNWAAELHRLWKSLGRKITTDVKDHPELYSQIYTPNPVIIPGGRFRELYYWDSYWIINGLLLSEMTDTARGMIENFLYLVDRYGFVPNGGRIYYERRSQPPFLTLMVRDYFTATENTSFLRKAVPALEREYNFWMQNRSIIVEVDGKKHVVNYYNVQVGQPRPESYTDDLDLAEHMSEGDEERLFAELKAGAESGWDFSSRWFAGNKDSNDATLKDIYTSAVIPTDLNALMCLNEYTLAQFHRTLGNDAAAQRYSEAYANRLAAVEALLWNSERGVWFDYSLRTNSSNFAFYPSNLAPLWARCFSHSDMQLRAFEYLKESGALNYPHGVPTSLHNSREQWDMPNAWSPLQQMLIQGLSDIPSEDPKDLAFELAQKWIQTNWAAYSTYEAMFEKYDVNAGGKPGGGGEYEVQLGFGWTNGVALQLLDHYGERLCSAGAGLNGFRLLIWSLSLLFTILLLLL</sequence>
<proteinExistence type="inferred from homology"/>
<dbReference type="Proteomes" id="UP000515152">
    <property type="component" value="Chromosome 9"/>
</dbReference>
<dbReference type="PANTHER" id="PTHR23403:SF1">
    <property type="entry name" value="TREHALASE"/>
    <property type="match status" value="1"/>
</dbReference>
<dbReference type="InterPro" id="IPR008928">
    <property type="entry name" value="6-hairpin_glycosidase_sf"/>
</dbReference>